<dbReference type="Proteomes" id="UP000638560">
    <property type="component" value="Unassembled WGS sequence"/>
</dbReference>
<keyword evidence="1" id="KW-0812">Transmembrane</keyword>
<dbReference type="RefSeq" id="WP_196199508.1">
    <property type="nucleotide sequence ID" value="NZ_JADPUN010000044.1"/>
</dbReference>
<feature type="transmembrane region" description="Helical" evidence="1">
    <location>
        <begin position="20"/>
        <end position="42"/>
    </location>
</feature>
<keyword evidence="3" id="KW-1185">Reference proteome</keyword>
<sequence length="179" mass="17951">MAAVWGALEEYVPLLAGDVAAPSTVPLLVLLVCIGVLVGGLLTPIGQRLPTGRFAATIAFAAVVLAAGALSGQVGGFVLIAVAFCALQMASLVADVRLQESITGPTRATVTSLAGLGTDVVTIGVYGGYALASVVAGHGVIFALSTVPYLAIAFGLRRIGRTEADRPVPEAVEPAVSTP</sequence>
<evidence type="ECO:0000256" key="1">
    <source>
        <dbReference type="SAM" id="Phobius"/>
    </source>
</evidence>
<evidence type="ECO:0008006" key="4">
    <source>
        <dbReference type="Google" id="ProtNLM"/>
    </source>
</evidence>
<dbReference type="EMBL" id="JADPUN010000044">
    <property type="protein sequence ID" value="MBF9127838.1"/>
    <property type="molecule type" value="Genomic_DNA"/>
</dbReference>
<feature type="transmembrane region" description="Helical" evidence="1">
    <location>
        <begin position="135"/>
        <end position="156"/>
    </location>
</feature>
<proteinExistence type="predicted"/>
<evidence type="ECO:0000313" key="3">
    <source>
        <dbReference type="Proteomes" id="UP000638560"/>
    </source>
</evidence>
<comment type="caution">
    <text evidence="2">The sequence shown here is derived from an EMBL/GenBank/DDBJ whole genome shotgun (WGS) entry which is preliminary data.</text>
</comment>
<accession>A0ABS0GPB6</accession>
<organism evidence="2 3">
    <name type="scientific">Plantactinospora alkalitolerans</name>
    <dbReference type="NCBI Taxonomy" id="2789879"/>
    <lineage>
        <taxon>Bacteria</taxon>
        <taxon>Bacillati</taxon>
        <taxon>Actinomycetota</taxon>
        <taxon>Actinomycetes</taxon>
        <taxon>Micromonosporales</taxon>
        <taxon>Micromonosporaceae</taxon>
        <taxon>Plantactinospora</taxon>
    </lineage>
</organism>
<feature type="transmembrane region" description="Helical" evidence="1">
    <location>
        <begin position="108"/>
        <end position="129"/>
    </location>
</feature>
<feature type="transmembrane region" description="Helical" evidence="1">
    <location>
        <begin position="54"/>
        <end position="71"/>
    </location>
</feature>
<name>A0ABS0GPB6_9ACTN</name>
<keyword evidence="1" id="KW-0472">Membrane</keyword>
<protein>
    <recommendedName>
        <fullName evidence="4">MFS transporter</fullName>
    </recommendedName>
</protein>
<keyword evidence="1" id="KW-1133">Transmembrane helix</keyword>
<gene>
    <name evidence="2" type="ORF">I0C86_02325</name>
</gene>
<evidence type="ECO:0000313" key="2">
    <source>
        <dbReference type="EMBL" id="MBF9127838.1"/>
    </source>
</evidence>
<reference evidence="2 3" key="1">
    <citation type="submission" date="2020-11" db="EMBL/GenBank/DDBJ databases">
        <title>A novel isolate from a Black sea contaminated sediment with potential to produce alkanes: Plantactinospora alkalitolerans sp. nov.</title>
        <authorList>
            <person name="Carro L."/>
            <person name="Veyisoglu A."/>
            <person name="Guven K."/>
            <person name="Schumann P."/>
            <person name="Klenk H.-P."/>
            <person name="Sahin N."/>
        </authorList>
    </citation>
    <scope>NUCLEOTIDE SEQUENCE [LARGE SCALE GENOMIC DNA]</scope>
    <source>
        <strain evidence="2 3">S1510</strain>
    </source>
</reference>
<feature type="transmembrane region" description="Helical" evidence="1">
    <location>
        <begin position="77"/>
        <end position="96"/>
    </location>
</feature>